<keyword evidence="2" id="KW-1185">Reference proteome</keyword>
<organism evidence="1 2">
    <name type="scientific">Athelia psychrophila</name>
    <dbReference type="NCBI Taxonomy" id="1759441"/>
    <lineage>
        <taxon>Eukaryota</taxon>
        <taxon>Fungi</taxon>
        <taxon>Dikarya</taxon>
        <taxon>Basidiomycota</taxon>
        <taxon>Agaricomycotina</taxon>
        <taxon>Agaricomycetes</taxon>
        <taxon>Agaricomycetidae</taxon>
        <taxon>Atheliales</taxon>
        <taxon>Atheliaceae</taxon>
        <taxon>Athelia</taxon>
    </lineage>
</organism>
<evidence type="ECO:0000313" key="1">
    <source>
        <dbReference type="EMBL" id="KZP05291.1"/>
    </source>
</evidence>
<dbReference type="EMBL" id="KV417848">
    <property type="protein sequence ID" value="KZP05291.1"/>
    <property type="molecule type" value="Genomic_DNA"/>
</dbReference>
<accession>A0A167VRJ3</accession>
<proteinExistence type="predicted"/>
<evidence type="ECO:0000313" key="2">
    <source>
        <dbReference type="Proteomes" id="UP000076532"/>
    </source>
</evidence>
<name>A0A167VRJ3_9AGAM</name>
<reference evidence="1 2" key="1">
    <citation type="journal article" date="2016" name="Mol. Biol. Evol.">
        <title>Comparative Genomics of Early-Diverging Mushroom-Forming Fungi Provides Insights into the Origins of Lignocellulose Decay Capabilities.</title>
        <authorList>
            <person name="Nagy L.G."/>
            <person name="Riley R."/>
            <person name="Tritt A."/>
            <person name="Adam C."/>
            <person name="Daum C."/>
            <person name="Floudas D."/>
            <person name="Sun H."/>
            <person name="Yadav J.S."/>
            <person name="Pangilinan J."/>
            <person name="Larsson K.H."/>
            <person name="Matsuura K."/>
            <person name="Barry K."/>
            <person name="Labutti K."/>
            <person name="Kuo R."/>
            <person name="Ohm R.A."/>
            <person name="Bhattacharya S.S."/>
            <person name="Shirouzu T."/>
            <person name="Yoshinaga Y."/>
            <person name="Martin F.M."/>
            <person name="Grigoriev I.V."/>
            <person name="Hibbett D.S."/>
        </authorList>
    </citation>
    <scope>NUCLEOTIDE SEQUENCE [LARGE SCALE GENOMIC DNA]</scope>
    <source>
        <strain evidence="1 2">CBS 109695</strain>
    </source>
</reference>
<protein>
    <submittedName>
        <fullName evidence="1">Uncharacterized protein</fullName>
    </submittedName>
</protein>
<gene>
    <name evidence="1" type="ORF">FIBSPDRAFT_877695</name>
</gene>
<dbReference type="AlphaFoldDB" id="A0A167VRJ3"/>
<sequence>MSPLHSIAITTKESDRCNRSQFAELVLAKKVVRVRKLTEAMSSWVFHRFIALLPFFWI</sequence>
<dbReference type="Proteomes" id="UP000076532">
    <property type="component" value="Unassembled WGS sequence"/>
</dbReference>